<dbReference type="Proteomes" id="UP001139648">
    <property type="component" value="Unassembled WGS sequence"/>
</dbReference>
<keyword evidence="2" id="KW-1185">Reference proteome</keyword>
<proteinExistence type="predicted"/>
<evidence type="ECO:0000313" key="2">
    <source>
        <dbReference type="Proteomes" id="UP001139648"/>
    </source>
</evidence>
<gene>
    <name evidence="1" type="ORF">HD597_011288</name>
</gene>
<dbReference type="EMBL" id="JAMZEB010000002">
    <property type="protein sequence ID" value="MCP2364268.1"/>
    <property type="molecule type" value="Genomic_DNA"/>
</dbReference>
<dbReference type="AlphaFoldDB" id="A0A9X2K8L4"/>
<dbReference type="RefSeq" id="WP_253756563.1">
    <property type="nucleotide sequence ID" value="NZ_BAABKA010000012.1"/>
</dbReference>
<evidence type="ECO:0000313" key="1">
    <source>
        <dbReference type="EMBL" id="MCP2364268.1"/>
    </source>
</evidence>
<comment type="caution">
    <text evidence="1">The sequence shown here is derived from an EMBL/GenBank/DDBJ whole genome shotgun (WGS) entry which is preliminary data.</text>
</comment>
<name>A0A9X2K8L4_9ACTN</name>
<sequence length="77" mass="8462">MKVTRVVEGDEISITWEAETPEEMAELKERALAVARGEWPDEVLDEIDVCPMGCGRRTEDAAGGPCRACWDAAPMLP</sequence>
<accession>A0A9X2K8L4</accession>
<protein>
    <submittedName>
        <fullName evidence="1">Uncharacterized protein</fullName>
    </submittedName>
</protein>
<reference evidence="1" key="1">
    <citation type="submission" date="2022-06" db="EMBL/GenBank/DDBJ databases">
        <title>Sequencing the genomes of 1000 actinobacteria strains.</title>
        <authorList>
            <person name="Klenk H.-P."/>
        </authorList>
    </citation>
    <scope>NUCLEOTIDE SEQUENCE</scope>
    <source>
        <strain evidence="1">DSM 46694</strain>
    </source>
</reference>
<organism evidence="1 2">
    <name type="scientific">Nonomuraea thailandensis</name>
    <dbReference type="NCBI Taxonomy" id="1188745"/>
    <lineage>
        <taxon>Bacteria</taxon>
        <taxon>Bacillati</taxon>
        <taxon>Actinomycetota</taxon>
        <taxon>Actinomycetes</taxon>
        <taxon>Streptosporangiales</taxon>
        <taxon>Streptosporangiaceae</taxon>
        <taxon>Nonomuraea</taxon>
    </lineage>
</organism>